<sequence length="164" mass="17813">MVNVEYIAQNVAEYIFVRLSKHVDLDLAYQRRIMEKAVTRACDLCRVCKGVTLKGGRCSRQVAGDADYCFQHRGATMASHNPRHRSSAEKESSGSDEESSEDESSASEEESSGSEEESSEAETEEDSDEESSGSSEEEPSGSDEESTEDDASASEEESEGESSG</sequence>
<comment type="caution">
    <text evidence="2">The sequence shown here is derived from an EMBL/GenBank/DDBJ whole genome shotgun (WGS) entry which is preliminary data.</text>
</comment>
<evidence type="ECO:0000313" key="2">
    <source>
        <dbReference type="EMBL" id="RCH78065.1"/>
    </source>
</evidence>
<evidence type="ECO:0000256" key="1">
    <source>
        <dbReference type="SAM" id="MobiDB-lite"/>
    </source>
</evidence>
<name>A0A367IK59_RHIAZ</name>
<dbReference type="Proteomes" id="UP000252139">
    <property type="component" value="Unassembled WGS sequence"/>
</dbReference>
<feature type="region of interest" description="Disordered" evidence="1">
    <location>
        <begin position="75"/>
        <end position="164"/>
    </location>
</feature>
<dbReference type="AlphaFoldDB" id="A0A367IK59"/>
<keyword evidence="3" id="KW-1185">Reference proteome</keyword>
<gene>
    <name evidence="2" type="ORF">CU097_001516</name>
</gene>
<organism evidence="2 3">
    <name type="scientific">Rhizopus azygosporus</name>
    <name type="common">Rhizopus microsporus var. azygosporus</name>
    <dbReference type="NCBI Taxonomy" id="86630"/>
    <lineage>
        <taxon>Eukaryota</taxon>
        <taxon>Fungi</taxon>
        <taxon>Fungi incertae sedis</taxon>
        <taxon>Mucoromycota</taxon>
        <taxon>Mucoromycotina</taxon>
        <taxon>Mucoromycetes</taxon>
        <taxon>Mucorales</taxon>
        <taxon>Mucorineae</taxon>
        <taxon>Rhizopodaceae</taxon>
        <taxon>Rhizopus</taxon>
    </lineage>
</organism>
<feature type="compositionally biased region" description="Acidic residues" evidence="1">
    <location>
        <begin position="94"/>
        <end position="164"/>
    </location>
</feature>
<dbReference type="EMBL" id="PJQL01005445">
    <property type="protein sequence ID" value="RCH78065.1"/>
    <property type="molecule type" value="Genomic_DNA"/>
</dbReference>
<evidence type="ECO:0000313" key="3">
    <source>
        <dbReference type="Proteomes" id="UP000252139"/>
    </source>
</evidence>
<accession>A0A367IK59</accession>
<feature type="non-terminal residue" evidence="2">
    <location>
        <position position="164"/>
    </location>
</feature>
<reference evidence="2 3" key="1">
    <citation type="journal article" date="2018" name="G3 (Bethesda)">
        <title>Phylogenetic and Phylogenomic Definition of Rhizopus Species.</title>
        <authorList>
            <person name="Gryganskyi A.P."/>
            <person name="Golan J."/>
            <person name="Dolatabadi S."/>
            <person name="Mondo S."/>
            <person name="Robb S."/>
            <person name="Idnurm A."/>
            <person name="Muszewska A."/>
            <person name="Steczkiewicz K."/>
            <person name="Masonjones S."/>
            <person name="Liao H.L."/>
            <person name="Gajdeczka M.T."/>
            <person name="Anike F."/>
            <person name="Vuek A."/>
            <person name="Anishchenko I.M."/>
            <person name="Voigt K."/>
            <person name="de Hoog G.S."/>
            <person name="Smith M.E."/>
            <person name="Heitman J."/>
            <person name="Vilgalys R."/>
            <person name="Stajich J.E."/>
        </authorList>
    </citation>
    <scope>NUCLEOTIDE SEQUENCE [LARGE SCALE GENOMIC DNA]</scope>
    <source>
        <strain evidence="2 3">CBS 357.93</strain>
    </source>
</reference>
<protein>
    <submittedName>
        <fullName evidence="2">Uncharacterized protein</fullName>
    </submittedName>
</protein>
<proteinExistence type="predicted"/>